<dbReference type="Proteomes" id="UP000076532">
    <property type="component" value="Unassembled WGS sequence"/>
</dbReference>
<accession>A0A166V063</accession>
<sequence length="73" mass="8116">SPLAASSRSNMHAPRPLATRKHSFPQSRPLRPFASIAPAASPGRKPVKMIEPPKNFKSTFMLNLTQTEFSRQD</sequence>
<protein>
    <submittedName>
        <fullName evidence="2">Uncharacterized protein</fullName>
    </submittedName>
</protein>
<dbReference type="AlphaFoldDB" id="A0A166V063"/>
<dbReference type="EMBL" id="KV417486">
    <property type="protein sequence ID" value="KZP32214.1"/>
    <property type="molecule type" value="Genomic_DNA"/>
</dbReference>
<evidence type="ECO:0000256" key="1">
    <source>
        <dbReference type="SAM" id="MobiDB-lite"/>
    </source>
</evidence>
<dbReference type="OrthoDB" id="3255301at2759"/>
<feature type="non-terminal residue" evidence="2">
    <location>
        <position position="73"/>
    </location>
</feature>
<reference evidence="2 3" key="1">
    <citation type="journal article" date="2016" name="Mol. Biol. Evol.">
        <title>Comparative Genomics of Early-Diverging Mushroom-Forming Fungi Provides Insights into the Origins of Lignocellulose Decay Capabilities.</title>
        <authorList>
            <person name="Nagy L.G."/>
            <person name="Riley R."/>
            <person name="Tritt A."/>
            <person name="Adam C."/>
            <person name="Daum C."/>
            <person name="Floudas D."/>
            <person name="Sun H."/>
            <person name="Yadav J.S."/>
            <person name="Pangilinan J."/>
            <person name="Larsson K.H."/>
            <person name="Matsuura K."/>
            <person name="Barry K."/>
            <person name="Labutti K."/>
            <person name="Kuo R."/>
            <person name="Ohm R.A."/>
            <person name="Bhattacharya S.S."/>
            <person name="Shirouzu T."/>
            <person name="Yoshinaga Y."/>
            <person name="Martin F.M."/>
            <person name="Grigoriev I.V."/>
            <person name="Hibbett D.S."/>
        </authorList>
    </citation>
    <scope>NUCLEOTIDE SEQUENCE [LARGE SCALE GENOMIC DNA]</scope>
    <source>
        <strain evidence="2 3">CBS 109695</strain>
    </source>
</reference>
<gene>
    <name evidence="2" type="ORF">FIBSPDRAFT_700332</name>
</gene>
<evidence type="ECO:0000313" key="2">
    <source>
        <dbReference type="EMBL" id="KZP32214.1"/>
    </source>
</evidence>
<feature type="compositionally biased region" description="Polar residues" evidence="1">
    <location>
        <begin position="1"/>
        <end position="10"/>
    </location>
</feature>
<proteinExistence type="predicted"/>
<evidence type="ECO:0000313" key="3">
    <source>
        <dbReference type="Proteomes" id="UP000076532"/>
    </source>
</evidence>
<organism evidence="2 3">
    <name type="scientific">Athelia psychrophila</name>
    <dbReference type="NCBI Taxonomy" id="1759441"/>
    <lineage>
        <taxon>Eukaryota</taxon>
        <taxon>Fungi</taxon>
        <taxon>Dikarya</taxon>
        <taxon>Basidiomycota</taxon>
        <taxon>Agaricomycotina</taxon>
        <taxon>Agaricomycetes</taxon>
        <taxon>Agaricomycetidae</taxon>
        <taxon>Atheliales</taxon>
        <taxon>Atheliaceae</taxon>
        <taxon>Athelia</taxon>
    </lineage>
</organism>
<feature type="non-terminal residue" evidence="2">
    <location>
        <position position="1"/>
    </location>
</feature>
<feature type="region of interest" description="Disordered" evidence="1">
    <location>
        <begin position="1"/>
        <end position="52"/>
    </location>
</feature>
<keyword evidence="3" id="KW-1185">Reference proteome</keyword>
<name>A0A166V063_9AGAM</name>